<keyword evidence="4" id="KW-1185">Reference proteome</keyword>
<dbReference type="Proteomes" id="UP001519307">
    <property type="component" value="Unassembled WGS sequence"/>
</dbReference>
<evidence type="ECO:0000259" key="2">
    <source>
        <dbReference type="Pfam" id="PF02272"/>
    </source>
</evidence>
<comment type="caution">
    <text evidence="3">The sequence shown here is derived from an EMBL/GenBank/DDBJ whole genome shotgun (WGS) entry which is preliminary data.</text>
</comment>
<reference evidence="3 4" key="1">
    <citation type="submission" date="2021-03" db="EMBL/GenBank/DDBJ databases">
        <title>Genomic Encyclopedia of Type Strains, Phase IV (KMG-IV): sequencing the most valuable type-strain genomes for metagenomic binning, comparative biology and taxonomic classification.</title>
        <authorList>
            <person name="Goeker M."/>
        </authorList>
    </citation>
    <scope>NUCLEOTIDE SEQUENCE [LARGE SCALE GENOMIC DNA]</scope>
    <source>
        <strain evidence="3 4">DSM 28783</strain>
    </source>
</reference>
<dbReference type="PANTHER" id="PTHR47618:SF1">
    <property type="entry name" value="BIFUNCTIONAL OLIGORIBONUCLEASE AND PAP PHOSPHATASE NRNA"/>
    <property type="match status" value="1"/>
</dbReference>
<dbReference type="PANTHER" id="PTHR47618">
    <property type="entry name" value="BIFUNCTIONAL OLIGORIBONUCLEASE AND PAP PHOSPHATASE NRNA"/>
    <property type="match status" value="1"/>
</dbReference>
<sequence>MVIDDILGEIKKINNIAITFHKSPDGDSIGSTLALFQGLKNMGKEVQILSMEEVPKDFKFLPYSCNINGKNFEVEPNIDCVIVLDCGDKKRINARLNFEDRSYKIINMDHHLTNEQYGDFNYVDSKAAAVSEIVYDLLNKLNVTIDRDIAECLYTSLITDTGSFKYPSTTEKTHRIAGKLISTGLDFSTIHRDIFDNKEFQKIKLNGMAINSMKLIDDRICVIKVTKSMIDETVKKDDVDTHDIVNIGLQIGKVDTSILLKETKDGIKASLRSKKIVDVRKVAEKFNGGGHMRAAGLQIEDKSMDEVENLLVTEVQKGLI</sequence>
<keyword evidence="3" id="KW-0378">Hydrolase</keyword>
<dbReference type="InterPro" id="IPR003156">
    <property type="entry name" value="DHHA1_dom"/>
</dbReference>
<organism evidence="3 4">
    <name type="scientific">Clostridium algifaecis</name>
    <dbReference type="NCBI Taxonomy" id="1472040"/>
    <lineage>
        <taxon>Bacteria</taxon>
        <taxon>Bacillati</taxon>
        <taxon>Bacillota</taxon>
        <taxon>Clostridia</taxon>
        <taxon>Eubacteriales</taxon>
        <taxon>Clostridiaceae</taxon>
        <taxon>Clostridium</taxon>
    </lineage>
</organism>
<name>A0ABS4KQL2_9CLOT</name>
<dbReference type="RefSeq" id="WP_209700617.1">
    <property type="nucleotide sequence ID" value="NZ_JAGGLM010000001.1"/>
</dbReference>
<evidence type="ECO:0000259" key="1">
    <source>
        <dbReference type="Pfam" id="PF01368"/>
    </source>
</evidence>
<dbReference type="SUPFAM" id="SSF64182">
    <property type="entry name" value="DHH phosphoesterases"/>
    <property type="match status" value="1"/>
</dbReference>
<dbReference type="GO" id="GO:0008441">
    <property type="term" value="F:3'(2'),5'-bisphosphate nucleotidase activity"/>
    <property type="evidence" value="ECO:0007669"/>
    <property type="project" value="UniProtKB-EC"/>
</dbReference>
<dbReference type="EC" id="3.1.3.7" evidence="3"/>
<feature type="domain" description="DHHA1" evidence="2">
    <location>
        <begin position="243"/>
        <end position="307"/>
    </location>
</feature>
<dbReference type="EMBL" id="JAGGLM010000001">
    <property type="protein sequence ID" value="MBP2031671.1"/>
    <property type="molecule type" value="Genomic_DNA"/>
</dbReference>
<feature type="domain" description="DDH" evidence="1">
    <location>
        <begin position="15"/>
        <end position="155"/>
    </location>
</feature>
<dbReference type="Pfam" id="PF02272">
    <property type="entry name" value="DHHA1"/>
    <property type="match status" value="1"/>
</dbReference>
<dbReference type="InterPro" id="IPR051319">
    <property type="entry name" value="Oligoribo/pAp-PDE_c-di-AMP_PDE"/>
</dbReference>
<accession>A0ABS4KQL2</accession>
<evidence type="ECO:0000313" key="3">
    <source>
        <dbReference type="EMBL" id="MBP2031671.1"/>
    </source>
</evidence>
<dbReference type="Gene3D" id="3.90.1640.10">
    <property type="entry name" value="inorganic pyrophosphatase (n-terminal core)"/>
    <property type="match status" value="1"/>
</dbReference>
<dbReference type="Gene3D" id="3.10.310.30">
    <property type="match status" value="1"/>
</dbReference>
<dbReference type="InterPro" id="IPR038763">
    <property type="entry name" value="DHH_sf"/>
</dbReference>
<dbReference type="Pfam" id="PF01368">
    <property type="entry name" value="DHH"/>
    <property type="match status" value="1"/>
</dbReference>
<dbReference type="InterPro" id="IPR001667">
    <property type="entry name" value="DDH_dom"/>
</dbReference>
<gene>
    <name evidence="3" type="ORF">J2Z42_000336</name>
</gene>
<evidence type="ECO:0000313" key="4">
    <source>
        <dbReference type="Proteomes" id="UP001519307"/>
    </source>
</evidence>
<proteinExistence type="predicted"/>
<protein>
    <submittedName>
        <fullName evidence="3">Phosphoesterase RecJ-like protein</fullName>
        <ecNumber evidence="3">3.1.13.3</ecNumber>
        <ecNumber evidence="3">3.1.3.7</ecNumber>
    </submittedName>
</protein>
<dbReference type="EC" id="3.1.13.3" evidence="3"/>